<feature type="compositionally biased region" description="Basic and acidic residues" evidence="4">
    <location>
        <begin position="258"/>
        <end position="273"/>
    </location>
</feature>
<dbReference type="Pfam" id="PF00392">
    <property type="entry name" value="GntR"/>
    <property type="match status" value="1"/>
</dbReference>
<evidence type="ECO:0000256" key="4">
    <source>
        <dbReference type="SAM" id="MobiDB-lite"/>
    </source>
</evidence>
<dbReference type="Pfam" id="PF07702">
    <property type="entry name" value="UTRA"/>
    <property type="match status" value="1"/>
</dbReference>
<evidence type="ECO:0000259" key="5">
    <source>
        <dbReference type="PROSITE" id="PS50949"/>
    </source>
</evidence>
<dbReference type="RefSeq" id="WP_344548397.1">
    <property type="nucleotide sequence ID" value="NZ_BAAATD010000019.1"/>
</dbReference>
<gene>
    <name evidence="6" type="ORF">GCM10010411_86940</name>
</gene>
<dbReference type="Proteomes" id="UP001501509">
    <property type="component" value="Unassembled WGS sequence"/>
</dbReference>
<protein>
    <recommendedName>
        <fullName evidence="5">HTH gntR-type domain-containing protein</fullName>
    </recommendedName>
</protein>
<dbReference type="InterPro" id="IPR028978">
    <property type="entry name" value="Chorismate_lyase_/UTRA_dom_sf"/>
</dbReference>
<keyword evidence="1" id="KW-0805">Transcription regulation</keyword>
<dbReference type="InterPro" id="IPR036388">
    <property type="entry name" value="WH-like_DNA-bd_sf"/>
</dbReference>
<dbReference type="SMART" id="SM00345">
    <property type="entry name" value="HTH_GNTR"/>
    <property type="match status" value="1"/>
</dbReference>
<dbReference type="EMBL" id="BAAATD010000019">
    <property type="protein sequence ID" value="GAA2634719.1"/>
    <property type="molecule type" value="Genomic_DNA"/>
</dbReference>
<sequence>MGAAARYLEIADSLRQRIDGGEWAPGDKMPIHSELAKEYGVSRNVVAAAIKKLESEERVWAVPRRGTVVRHQQRRTIMRTNVVRRNTRHVIDGKAASGGYSFPAAQGNELWVHHREPDVSEQPMSDARLAHMLNVKVGAKILRRLRVTGPPGEPPFQISATWIHPRGVSDAPEVKESHGTGPGAWLDRLEAAGHGPIEWMERRRVRMPEQEEAGLLKIPVSLPIWEIVRIGYSAKDENALEVTQVIIPSDRMEELSRLVRDETARWPHTDKGPDGPPVAGRNKN</sequence>
<dbReference type="SUPFAM" id="SSF46785">
    <property type="entry name" value="Winged helix' DNA-binding domain"/>
    <property type="match status" value="1"/>
</dbReference>
<dbReference type="PANTHER" id="PTHR44846:SF17">
    <property type="entry name" value="GNTR-FAMILY TRANSCRIPTIONAL REGULATOR"/>
    <property type="match status" value="1"/>
</dbReference>
<evidence type="ECO:0000313" key="6">
    <source>
        <dbReference type="EMBL" id="GAA2634719.1"/>
    </source>
</evidence>
<keyword evidence="2" id="KW-0238">DNA-binding</keyword>
<proteinExistence type="predicted"/>
<dbReference type="InterPro" id="IPR050679">
    <property type="entry name" value="Bact_HTH_transcr_reg"/>
</dbReference>
<dbReference type="Gene3D" id="1.10.10.10">
    <property type="entry name" value="Winged helix-like DNA-binding domain superfamily/Winged helix DNA-binding domain"/>
    <property type="match status" value="1"/>
</dbReference>
<dbReference type="SMART" id="SM00866">
    <property type="entry name" value="UTRA"/>
    <property type="match status" value="1"/>
</dbReference>
<dbReference type="InterPro" id="IPR036390">
    <property type="entry name" value="WH_DNA-bd_sf"/>
</dbReference>
<comment type="caution">
    <text evidence="6">The sequence shown here is derived from an EMBL/GenBank/DDBJ whole genome shotgun (WGS) entry which is preliminary data.</text>
</comment>
<dbReference type="InterPro" id="IPR000524">
    <property type="entry name" value="Tscrpt_reg_HTH_GntR"/>
</dbReference>
<accession>A0ABP6D657</accession>
<dbReference type="CDD" id="cd07377">
    <property type="entry name" value="WHTH_GntR"/>
    <property type="match status" value="1"/>
</dbReference>
<dbReference type="InterPro" id="IPR011663">
    <property type="entry name" value="UTRA"/>
</dbReference>
<reference evidence="7" key="1">
    <citation type="journal article" date="2019" name="Int. J. Syst. Evol. Microbiol.">
        <title>The Global Catalogue of Microorganisms (GCM) 10K type strain sequencing project: providing services to taxonomists for standard genome sequencing and annotation.</title>
        <authorList>
            <consortium name="The Broad Institute Genomics Platform"/>
            <consortium name="The Broad Institute Genome Sequencing Center for Infectious Disease"/>
            <person name="Wu L."/>
            <person name="Ma J."/>
        </authorList>
    </citation>
    <scope>NUCLEOTIDE SEQUENCE [LARGE SCALE GENOMIC DNA]</scope>
    <source>
        <strain evidence="7">JCM 6833</strain>
    </source>
</reference>
<dbReference type="PROSITE" id="PS50949">
    <property type="entry name" value="HTH_GNTR"/>
    <property type="match status" value="1"/>
</dbReference>
<name>A0ABP6D657_9ACTN</name>
<evidence type="ECO:0000256" key="3">
    <source>
        <dbReference type="ARBA" id="ARBA00023163"/>
    </source>
</evidence>
<evidence type="ECO:0000256" key="2">
    <source>
        <dbReference type="ARBA" id="ARBA00023125"/>
    </source>
</evidence>
<keyword evidence="3" id="KW-0804">Transcription</keyword>
<feature type="region of interest" description="Disordered" evidence="4">
    <location>
        <begin position="258"/>
        <end position="284"/>
    </location>
</feature>
<evidence type="ECO:0000313" key="7">
    <source>
        <dbReference type="Proteomes" id="UP001501509"/>
    </source>
</evidence>
<dbReference type="SUPFAM" id="SSF64288">
    <property type="entry name" value="Chorismate lyase-like"/>
    <property type="match status" value="1"/>
</dbReference>
<keyword evidence="7" id="KW-1185">Reference proteome</keyword>
<organism evidence="6 7">
    <name type="scientific">Actinomadura fulvescens</name>
    <dbReference type="NCBI Taxonomy" id="46160"/>
    <lineage>
        <taxon>Bacteria</taxon>
        <taxon>Bacillati</taxon>
        <taxon>Actinomycetota</taxon>
        <taxon>Actinomycetes</taxon>
        <taxon>Streptosporangiales</taxon>
        <taxon>Thermomonosporaceae</taxon>
        <taxon>Actinomadura</taxon>
    </lineage>
</organism>
<feature type="domain" description="HTH gntR-type" evidence="5">
    <location>
        <begin position="4"/>
        <end position="72"/>
    </location>
</feature>
<evidence type="ECO:0000256" key="1">
    <source>
        <dbReference type="ARBA" id="ARBA00023015"/>
    </source>
</evidence>
<dbReference type="PANTHER" id="PTHR44846">
    <property type="entry name" value="MANNOSYL-D-GLYCERATE TRANSPORT/METABOLISM SYSTEM REPRESSOR MNGR-RELATED"/>
    <property type="match status" value="1"/>
</dbReference>
<dbReference type="Gene3D" id="3.40.1410.10">
    <property type="entry name" value="Chorismate lyase-like"/>
    <property type="match status" value="1"/>
</dbReference>